<dbReference type="OrthoDB" id="2812624at2"/>
<name>A0A1G9Y5S7_9FIRM</name>
<sequence length="448" mass="49321">MDGFAIAIIIITVILTIVVVGVFFFIREKRVTGSGKAAETEVISITTMNTQPMTTKPSASMLNLVEKIEIANRSGQSFMLSRIDSSADLSTKKFQEITARGSAIGANLIQGAMPALAQAQTLSQIAKAAPNGLFTATGPLSELMKYKDGTVGSIVMKGGKVANHSGFQEVALSVVNPAAVVGAGMQAMAMISGQYYMDKISKQLDGIEHGIERLIGFHHDANIGKLRSIENRMREIIGKVHVDEADIIALQSGIRDADSILMEYITRLERLSKTGEITEIQVRTIWSHLSAAKELKDLRANTEEHELYYSFQICLFASKLMLESKKTEFATRMKIGETQKAIEVFEAFNSMYQRSFICNASDFLDTLYKPINDKAVALVKRQWFESKKAKGELQSIDAKKADLKGYIGLMSDDGSDEKMIRSFTEDSEILYLPSDDGSESRMFISVGK</sequence>
<reference evidence="2 3" key="1">
    <citation type="submission" date="2016-10" db="EMBL/GenBank/DDBJ databases">
        <authorList>
            <person name="de Groot N.N."/>
        </authorList>
    </citation>
    <scope>NUCLEOTIDE SEQUENCE [LARGE SCALE GENOMIC DNA]</scope>
    <source>
        <strain evidence="2 3">CGMCC 1.5012</strain>
    </source>
</reference>
<keyword evidence="3" id="KW-1185">Reference proteome</keyword>
<accession>A0A1G9Y5S7</accession>
<gene>
    <name evidence="2" type="ORF">SAMN05192585_11012</name>
</gene>
<organism evidence="2 3">
    <name type="scientific">Acetanaerobacterium elongatum</name>
    <dbReference type="NCBI Taxonomy" id="258515"/>
    <lineage>
        <taxon>Bacteria</taxon>
        <taxon>Bacillati</taxon>
        <taxon>Bacillota</taxon>
        <taxon>Clostridia</taxon>
        <taxon>Eubacteriales</taxon>
        <taxon>Oscillospiraceae</taxon>
        <taxon>Acetanaerobacterium</taxon>
    </lineage>
</organism>
<dbReference type="RefSeq" id="WP_092639046.1">
    <property type="nucleotide sequence ID" value="NZ_FNID01000010.1"/>
</dbReference>
<dbReference type="AlphaFoldDB" id="A0A1G9Y5S7"/>
<feature type="transmembrane region" description="Helical" evidence="1">
    <location>
        <begin position="6"/>
        <end position="26"/>
    </location>
</feature>
<evidence type="ECO:0000313" key="2">
    <source>
        <dbReference type="EMBL" id="SDN03911.1"/>
    </source>
</evidence>
<dbReference type="Proteomes" id="UP000199182">
    <property type="component" value="Unassembled WGS sequence"/>
</dbReference>
<dbReference type="STRING" id="258515.SAMN05192585_11012"/>
<keyword evidence="1" id="KW-1133">Transmembrane helix</keyword>
<proteinExistence type="predicted"/>
<keyword evidence="1" id="KW-0472">Membrane</keyword>
<keyword evidence="1" id="KW-0812">Transmembrane</keyword>
<dbReference type="EMBL" id="FNID01000010">
    <property type="protein sequence ID" value="SDN03911.1"/>
    <property type="molecule type" value="Genomic_DNA"/>
</dbReference>
<protein>
    <submittedName>
        <fullName evidence="2">Uncharacterized protein</fullName>
    </submittedName>
</protein>
<evidence type="ECO:0000313" key="3">
    <source>
        <dbReference type="Proteomes" id="UP000199182"/>
    </source>
</evidence>
<evidence type="ECO:0000256" key="1">
    <source>
        <dbReference type="SAM" id="Phobius"/>
    </source>
</evidence>